<evidence type="ECO:0000313" key="2">
    <source>
        <dbReference type="Proteomes" id="UP000183954"/>
    </source>
</evidence>
<dbReference type="Proteomes" id="UP000183954">
    <property type="component" value="Unassembled WGS sequence"/>
</dbReference>
<keyword evidence="2" id="KW-1185">Reference proteome</keyword>
<dbReference type="InterPro" id="IPR021451">
    <property type="entry name" value="DUF3102"/>
</dbReference>
<sequence>MNYSQAVLLLGIPKEERTQFILGFHLCMMDREHEHIPEAFGYFRLEIAADAVVVQVAADLQSTVACTVQNSHLNKIYSISELLIILGKS</sequence>
<name>A0A1M6GR23_9FIRM</name>
<dbReference type="STRING" id="1121420.SAMN02746098_05194"/>
<dbReference type="Pfam" id="PF11300">
    <property type="entry name" value="DUF3102"/>
    <property type="match status" value="1"/>
</dbReference>
<reference evidence="2" key="1">
    <citation type="submission" date="2016-11" db="EMBL/GenBank/DDBJ databases">
        <authorList>
            <person name="Varghese N."/>
            <person name="Submissions S."/>
        </authorList>
    </citation>
    <scope>NUCLEOTIDE SEQUENCE [LARGE SCALE GENOMIC DNA]</scope>
    <source>
        <strain evidence="2">DSM 15449</strain>
    </source>
</reference>
<organism evidence="1 2">
    <name type="scientific">Desulfosporosinus lacus DSM 15449</name>
    <dbReference type="NCBI Taxonomy" id="1121420"/>
    <lineage>
        <taxon>Bacteria</taxon>
        <taxon>Bacillati</taxon>
        <taxon>Bacillota</taxon>
        <taxon>Clostridia</taxon>
        <taxon>Eubacteriales</taxon>
        <taxon>Desulfitobacteriaceae</taxon>
        <taxon>Desulfosporosinus</taxon>
    </lineage>
</organism>
<dbReference type="AlphaFoldDB" id="A0A1M6GR23"/>
<evidence type="ECO:0000313" key="1">
    <source>
        <dbReference type="EMBL" id="SHJ12348.1"/>
    </source>
</evidence>
<protein>
    <submittedName>
        <fullName evidence="1">Uncharacterized protein</fullName>
    </submittedName>
</protein>
<dbReference type="EMBL" id="FQXJ01000039">
    <property type="protein sequence ID" value="SHJ12348.1"/>
    <property type="molecule type" value="Genomic_DNA"/>
</dbReference>
<proteinExistence type="predicted"/>
<accession>A0A1M6GR23</accession>
<gene>
    <name evidence="1" type="ORF">SAMN02746098_05194</name>
</gene>
<dbReference type="RefSeq" id="WP_073033397.1">
    <property type="nucleotide sequence ID" value="NZ_FQXJ01000039.1"/>
</dbReference>